<reference evidence="1" key="1">
    <citation type="submission" date="2018-05" db="EMBL/GenBank/DDBJ databases">
        <title>Draft genome of Mucuna pruriens seed.</title>
        <authorList>
            <person name="Nnadi N.E."/>
            <person name="Vos R."/>
            <person name="Hasami M.H."/>
            <person name="Devisetty U.K."/>
            <person name="Aguiy J.C."/>
        </authorList>
    </citation>
    <scope>NUCLEOTIDE SEQUENCE [LARGE SCALE GENOMIC DNA]</scope>
    <source>
        <strain evidence="1">JCA_2017</strain>
    </source>
</reference>
<proteinExistence type="predicted"/>
<dbReference type="AlphaFoldDB" id="A0A371HB03"/>
<organism evidence="1 2">
    <name type="scientific">Mucuna pruriens</name>
    <name type="common">Velvet bean</name>
    <name type="synonym">Dolichos pruriens</name>
    <dbReference type="NCBI Taxonomy" id="157652"/>
    <lineage>
        <taxon>Eukaryota</taxon>
        <taxon>Viridiplantae</taxon>
        <taxon>Streptophyta</taxon>
        <taxon>Embryophyta</taxon>
        <taxon>Tracheophyta</taxon>
        <taxon>Spermatophyta</taxon>
        <taxon>Magnoliopsida</taxon>
        <taxon>eudicotyledons</taxon>
        <taxon>Gunneridae</taxon>
        <taxon>Pentapetalae</taxon>
        <taxon>rosids</taxon>
        <taxon>fabids</taxon>
        <taxon>Fabales</taxon>
        <taxon>Fabaceae</taxon>
        <taxon>Papilionoideae</taxon>
        <taxon>50 kb inversion clade</taxon>
        <taxon>NPAAA clade</taxon>
        <taxon>indigoferoid/millettioid clade</taxon>
        <taxon>Phaseoleae</taxon>
        <taxon>Mucuna</taxon>
    </lineage>
</organism>
<keyword evidence="2" id="KW-1185">Reference proteome</keyword>
<dbReference type="Proteomes" id="UP000257109">
    <property type="component" value="Unassembled WGS sequence"/>
</dbReference>
<feature type="non-terminal residue" evidence="1">
    <location>
        <position position="1"/>
    </location>
</feature>
<sequence>MIVRVLIDNSSSLNINCTPRALPKDQFCGGKGFDGSKREVMGEITLPICIGQIIFDITFQVMDIWPAYSDKLNLRCRVLTHLGYWPNRSQQRLSRYGLGRDLLDSKSTDCRLDAIELD</sequence>
<accession>A0A371HB03</accession>
<gene>
    <name evidence="1" type="ORF">CR513_16991</name>
</gene>
<protein>
    <submittedName>
        <fullName evidence="1">Uncharacterized protein</fullName>
    </submittedName>
</protein>
<name>A0A371HB03_MUCPR</name>
<dbReference type="OrthoDB" id="5430981at2759"/>
<evidence type="ECO:0000313" key="2">
    <source>
        <dbReference type="Proteomes" id="UP000257109"/>
    </source>
</evidence>
<comment type="caution">
    <text evidence="1">The sequence shown here is derived from an EMBL/GenBank/DDBJ whole genome shotgun (WGS) entry which is preliminary data.</text>
</comment>
<dbReference type="EMBL" id="QJKJ01003113">
    <property type="protein sequence ID" value="RDX99893.1"/>
    <property type="molecule type" value="Genomic_DNA"/>
</dbReference>
<evidence type="ECO:0000313" key="1">
    <source>
        <dbReference type="EMBL" id="RDX99893.1"/>
    </source>
</evidence>